<evidence type="ECO:0000256" key="2">
    <source>
        <dbReference type="SAM" id="Coils"/>
    </source>
</evidence>
<evidence type="ECO:0000256" key="1">
    <source>
        <dbReference type="ARBA" id="ARBA00006190"/>
    </source>
</evidence>
<dbReference type="Proteomes" id="UP000011518">
    <property type="component" value="Unassembled WGS sequence"/>
</dbReference>
<dbReference type="Gene3D" id="6.10.140.1230">
    <property type="match status" value="1"/>
</dbReference>
<feature type="region of interest" description="Disordered" evidence="3">
    <location>
        <begin position="48"/>
        <end position="104"/>
    </location>
</feature>
<dbReference type="FunCoup" id="L9LCN1">
    <property type="interactions" value="1713"/>
</dbReference>
<keyword evidence="2" id="KW-0175">Coiled coil</keyword>
<dbReference type="InterPro" id="IPR005024">
    <property type="entry name" value="Snf7_fam"/>
</dbReference>
<feature type="compositionally biased region" description="Acidic residues" evidence="3">
    <location>
        <begin position="83"/>
        <end position="92"/>
    </location>
</feature>
<reference evidence="5" key="2">
    <citation type="journal article" date="2013" name="Nat. Commun.">
        <title>Genome of the Chinese tree shrew.</title>
        <authorList>
            <person name="Fan Y."/>
            <person name="Huang Z.Y."/>
            <person name="Cao C.C."/>
            <person name="Chen C.S."/>
            <person name="Chen Y.X."/>
            <person name="Fan D.D."/>
            <person name="He J."/>
            <person name="Hou H.L."/>
            <person name="Hu L."/>
            <person name="Hu X.T."/>
            <person name="Jiang X.T."/>
            <person name="Lai R."/>
            <person name="Lang Y.S."/>
            <person name="Liang B."/>
            <person name="Liao S.G."/>
            <person name="Mu D."/>
            <person name="Ma Y.Y."/>
            <person name="Niu Y.Y."/>
            <person name="Sun X.Q."/>
            <person name="Xia J.Q."/>
            <person name="Xiao J."/>
            <person name="Xiong Z.Q."/>
            <person name="Xu L."/>
            <person name="Yang L."/>
            <person name="Zhang Y."/>
            <person name="Zhao W."/>
            <person name="Zhao X.D."/>
            <person name="Zheng Y.T."/>
            <person name="Zhou J.M."/>
            <person name="Zhu Y.B."/>
            <person name="Zhang G.J."/>
            <person name="Wang J."/>
            <person name="Yao Y.G."/>
        </authorList>
    </citation>
    <scope>NUCLEOTIDE SEQUENCE [LARGE SCALE GENOMIC DNA]</scope>
</reference>
<gene>
    <name evidence="4" type="ORF">TREES_T100014546</name>
</gene>
<keyword evidence="5" id="KW-1185">Reference proteome</keyword>
<evidence type="ECO:0000313" key="4">
    <source>
        <dbReference type="EMBL" id="ELW72449.1"/>
    </source>
</evidence>
<protein>
    <submittedName>
        <fullName evidence="4">Charged multivesicular body protein 3</fullName>
    </submittedName>
</protein>
<sequence>MRVVNRQIRDIQREEEKVKRSVKDAAEKGQKDVCVVLAKEMIRNPGHYAGALQRDDEGALDKAPSKVTDSLPEPEPPGAMAASEDEEEEEALEAMQSRLATPRS</sequence>
<dbReference type="STRING" id="246437.L9LCN1"/>
<reference evidence="5" key="1">
    <citation type="submission" date="2012-07" db="EMBL/GenBank/DDBJ databases">
        <title>Genome of the Chinese tree shrew, a rising model animal genetically related to primates.</title>
        <authorList>
            <person name="Zhang G."/>
            <person name="Fan Y."/>
            <person name="Yao Y."/>
            <person name="Huang Z."/>
        </authorList>
    </citation>
    <scope>NUCLEOTIDE SEQUENCE [LARGE SCALE GENOMIC DNA]</scope>
</reference>
<name>L9LCN1_TUPCH</name>
<dbReference type="EMBL" id="KB320408">
    <property type="protein sequence ID" value="ELW72449.1"/>
    <property type="molecule type" value="Genomic_DNA"/>
</dbReference>
<organism evidence="4 5">
    <name type="scientific">Tupaia chinensis</name>
    <name type="common">Chinese tree shrew</name>
    <name type="synonym">Tupaia belangeri chinensis</name>
    <dbReference type="NCBI Taxonomy" id="246437"/>
    <lineage>
        <taxon>Eukaryota</taxon>
        <taxon>Metazoa</taxon>
        <taxon>Chordata</taxon>
        <taxon>Craniata</taxon>
        <taxon>Vertebrata</taxon>
        <taxon>Euteleostomi</taxon>
        <taxon>Mammalia</taxon>
        <taxon>Eutheria</taxon>
        <taxon>Euarchontoglires</taxon>
        <taxon>Scandentia</taxon>
        <taxon>Tupaiidae</taxon>
        <taxon>Tupaia</taxon>
    </lineage>
</organism>
<accession>L9LCN1</accession>
<feature type="compositionally biased region" description="Basic and acidic residues" evidence="3">
    <location>
        <begin position="53"/>
        <end position="64"/>
    </location>
</feature>
<dbReference type="Pfam" id="PF03357">
    <property type="entry name" value="Snf7"/>
    <property type="match status" value="1"/>
</dbReference>
<proteinExistence type="inferred from homology"/>
<dbReference type="AlphaFoldDB" id="L9LCN1"/>
<dbReference type="InParanoid" id="L9LCN1"/>
<evidence type="ECO:0000256" key="3">
    <source>
        <dbReference type="SAM" id="MobiDB-lite"/>
    </source>
</evidence>
<evidence type="ECO:0000313" key="5">
    <source>
        <dbReference type="Proteomes" id="UP000011518"/>
    </source>
</evidence>
<dbReference type="GO" id="GO:0007034">
    <property type="term" value="P:vacuolar transport"/>
    <property type="evidence" value="ECO:0007669"/>
    <property type="project" value="InterPro"/>
</dbReference>
<comment type="similarity">
    <text evidence="1">Belongs to the SNF7 family.</text>
</comment>
<feature type="coiled-coil region" evidence="2">
    <location>
        <begin position="1"/>
        <end position="28"/>
    </location>
</feature>